<dbReference type="EMBL" id="JANJYI010000006">
    <property type="protein sequence ID" value="KAK2646756.1"/>
    <property type="molecule type" value="Genomic_DNA"/>
</dbReference>
<organism evidence="1 2">
    <name type="scientific">Dipteronia dyeriana</name>
    <dbReference type="NCBI Taxonomy" id="168575"/>
    <lineage>
        <taxon>Eukaryota</taxon>
        <taxon>Viridiplantae</taxon>
        <taxon>Streptophyta</taxon>
        <taxon>Embryophyta</taxon>
        <taxon>Tracheophyta</taxon>
        <taxon>Spermatophyta</taxon>
        <taxon>Magnoliopsida</taxon>
        <taxon>eudicotyledons</taxon>
        <taxon>Gunneridae</taxon>
        <taxon>Pentapetalae</taxon>
        <taxon>rosids</taxon>
        <taxon>malvids</taxon>
        <taxon>Sapindales</taxon>
        <taxon>Sapindaceae</taxon>
        <taxon>Hippocastanoideae</taxon>
        <taxon>Acereae</taxon>
        <taxon>Dipteronia</taxon>
    </lineage>
</organism>
<sequence>EWHRPLVLFIYHRCLMILSQNSNGLKIILEGSGTSHLFNMMQGVNSMASCAFEPLLRDRSISNGEYNQAVREYKMTKSIVY</sequence>
<evidence type="ECO:0000313" key="2">
    <source>
        <dbReference type="Proteomes" id="UP001280121"/>
    </source>
</evidence>
<reference evidence="1" key="1">
    <citation type="journal article" date="2023" name="Plant J.">
        <title>Genome sequences and population genomics provide insights into the demographic history, inbreeding, and mutation load of two 'living fossil' tree species of Dipteronia.</title>
        <authorList>
            <person name="Feng Y."/>
            <person name="Comes H.P."/>
            <person name="Chen J."/>
            <person name="Zhu S."/>
            <person name="Lu R."/>
            <person name="Zhang X."/>
            <person name="Li P."/>
            <person name="Qiu J."/>
            <person name="Olsen K.M."/>
            <person name="Qiu Y."/>
        </authorList>
    </citation>
    <scope>NUCLEOTIDE SEQUENCE</scope>
    <source>
        <strain evidence="1">KIB01</strain>
    </source>
</reference>
<accession>A0AAD9WXC7</accession>
<dbReference type="AlphaFoldDB" id="A0AAD9WXC7"/>
<gene>
    <name evidence="1" type="ORF">Ddye_021951</name>
</gene>
<proteinExistence type="predicted"/>
<protein>
    <submittedName>
        <fullName evidence="1">Uncharacterized protein</fullName>
    </submittedName>
</protein>
<name>A0AAD9WXC7_9ROSI</name>
<comment type="caution">
    <text evidence="1">The sequence shown here is derived from an EMBL/GenBank/DDBJ whole genome shotgun (WGS) entry which is preliminary data.</text>
</comment>
<evidence type="ECO:0000313" key="1">
    <source>
        <dbReference type="EMBL" id="KAK2646756.1"/>
    </source>
</evidence>
<keyword evidence="2" id="KW-1185">Reference proteome</keyword>
<feature type="non-terminal residue" evidence="1">
    <location>
        <position position="1"/>
    </location>
</feature>
<dbReference type="Proteomes" id="UP001280121">
    <property type="component" value="Unassembled WGS sequence"/>
</dbReference>